<gene>
    <name evidence="1" type="ORF">RIF23_16270</name>
</gene>
<keyword evidence="1" id="KW-0238">DNA-binding</keyword>
<protein>
    <submittedName>
        <fullName evidence="1">MmcQ/YjbR family DNA-binding protein</fullName>
    </submittedName>
</protein>
<reference evidence="2" key="1">
    <citation type="submission" date="2023-07" db="EMBL/GenBank/DDBJ databases">
        <title>Novel species in the genus Lipingzhangella isolated from Sambhar Salt Lake.</title>
        <authorList>
            <person name="Jiya N."/>
            <person name="Kajale S."/>
            <person name="Sharma A."/>
        </authorList>
    </citation>
    <scope>NUCLEOTIDE SEQUENCE [LARGE SCALE GENOMIC DNA]</scope>
    <source>
        <strain evidence="2">LS1_29</strain>
    </source>
</reference>
<comment type="caution">
    <text evidence="1">The sequence shown here is derived from an EMBL/GenBank/DDBJ whole genome shotgun (WGS) entry which is preliminary data.</text>
</comment>
<organism evidence="1 2">
    <name type="scientific">Lipingzhangella rawalii</name>
    <dbReference type="NCBI Taxonomy" id="2055835"/>
    <lineage>
        <taxon>Bacteria</taxon>
        <taxon>Bacillati</taxon>
        <taxon>Actinomycetota</taxon>
        <taxon>Actinomycetes</taxon>
        <taxon>Streptosporangiales</taxon>
        <taxon>Nocardiopsidaceae</taxon>
        <taxon>Lipingzhangella</taxon>
    </lineage>
</organism>
<evidence type="ECO:0000313" key="2">
    <source>
        <dbReference type="Proteomes" id="UP001250214"/>
    </source>
</evidence>
<dbReference type="SUPFAM" id="SSF142906">
    <property type="entry name" value="YjbR-like"/>
    <property type="match status" value="1"/>
</dbReference>
<evidence type="ECO:0000313" key="1">
    <source>
        <dbReference type="EMBL" id="MDS1271850.1"/>
    </source>
</evidence>
<dbReference type="Pfam" id="PF04237">
    <property type="entry name" value="YjbR"/>
    <property type="match status" value="1"/>
</dbReference>
<dbReference type="Proteomes" id="UP001250214">
    <property type="component" value="Unassembled WGS sequence"/>
</dbReference>
<sequence length="113" mass="12798">MVTWSEIVDMAARLPEVEESTWYRTPGLTVRGRGFARLRTESDGGLVLLCAPDEKEALLASGDPAYYTTPHYTGHAIILVDLDHVDPDQLRELLTEAWRRRAPARLRRTLPEP</sequence>
<keyword evidence="2" id="KW-1185">Reference proteome</keyword>
<dbReference type="InterPro" id="IPR058532">
    <property type="entry name" value="YjbR/MT2646/Rv2570-like"/>
</dbReference>
<dbReference type="EMBL" id="JAVLVT010000008">
    <property type="protein sequence ID" value="MDS1271850.1"/>
    <property type="molecule type" value="Genomic_DNA"/>
</dbReference>
<accession>A0ABU2HAI7</accession>
<dbReference type="RefSeq" id="WP_310913406.1">
    <property type="nucleotide sequence ID" value="NZ_JAVLVT010000008.1"/>
</dbReference>
<dbReference type="InterPro" id="IPR038056">
    <property type="entry name" value="YjbR-like_sf"/>
</dbReference>
<dbReference type="GO" id="GO:0003677">
    <property type="term" value="F:DNA binding"/>
    <property type="evidence" value="ECO:0007669"/>
    <property type="project" value="UniProtKB-KW"/>
</dbReference>
<proteinExistence type="predicted"/>
<dbReference type="Gene3D" id="3.90.1150.30">
    <property type="match status" value="1"/>
</dbReference>
<name>A0ABU2HAI7_9ACTN</name>